<dbReference type="GO" id="GO:0010181">
    <property type="term" value="F:FMN binding"/>
    <property type="evidence" value="ECO:0007669"/>
    <property type="project" value="InterPro"/>
</dbReference>
<comment type="similarity">
    <text evidence="3">Belongs to the flavodoxin family.</text>
</comment>
<dbReference type="InterPro" id="IPR001226">
    <property type="entry name" value="Flavodoxin_CS"/>
</dbReference>
<organism evidence="9 10">
    <name type="scientific">Natribacillus halophilus</name>
    <dbReference type="NCBI Taxonomy" id="549003"/>
    <lineage>
        <taxon>Bacteria</taxon>
        <taxon>Bacillati</taxon>
        <taxon>Bacillota</taxon>
        <taxon>Bacilli</taxon>
        <taxon>Bacillales</taxon>
        <taxon>Bacillaceae</taxon>
        <taxon>Natribacillus</taxon>
    </lineage>
</organism>
<dbReference type="PANTHER" id="PTHR42809">
    <property type="entry name" value="FLAVODOXIN 2"/>
    <property type="match status" value="1"/>
</dbReference>
<reference evidence="9 10" key="1">
    <citation type="submission" date="2016-10" db="EMBL/GenBank/DDBJ databases">
        <authorList>
            <person name="de Groot N.N."/>
        </authorList>
    </citation>
    <scope>NUCLEOTIDE SEQUENCE [LARGE SCALE GENOMIC DNA]</scope>
    <source>
        <strain evidence="9 10">DSM 21771</strain>
    </source>
</reference>
<keyword evidence="7" id="KW-0249">Electron transport</keyword>
<dbReference type="OrthoDB" id="9790745at2"/>
<evidence type="ECO:0000256" key="3">
    <source>
        <dbReference type="ARBA" id="ARBA00005267"/>
    </source>
</evidence>
<evidence type="ECO:0000313" key="9">
    <source>
        <dbReference type="EMBL" id="SDI48360.1"/>
    </source>
</evidence>
<evidence type="ECO:0000256" key="7">
    <source>
        <dbReference type="ARBA" id="ARBA00022982"/>
    </source>
</evidence>
<feature type="domain" description="Flavodoxin-like" evidence="8">
    <location>
        <begin position="13"/>
        <end position="152"/>
    </location>
</feature>
<evidence type="ECO:0000256" key="6">
    <source>
        <dbReference type="ARBA" id="ARBA00022643"/>
    </source>
</evidence>
<dbReference type="PANTHER" id="PTHR42809:SF1">
    <property type="entry name" value="FLAVODOXIN 1"/>
    <property type="match status" value="1"/>
</dbReference>
<dbReference type="PROSITE" id="PS00201">
    <property type="entry name" value="FLAVODOXIN"/>
    <property type="match status" value="1"/>
</dbReference>
<comment type="cofactor">
    <cofactor evidence="1">
        <name>FMN</name>
        <dbReference type="ChEBI" id="CHEBI:58210"/>
    </cofactor>
</comment>
<sequence length="154" mass="17336">MRVVSKLTPVRRALILYESLSGNTAQLAAVIQDLLEEAGAATERIHLRSFLDLSYEEAEDILKPYRTIMIGSYTDDKHLPPEPLEELMDTHTLSDKQVAAFGTGDTQWGETYCLAAYTIARHYQSPFSVLDIEQMPSGSDQEKIEKWLEAISDD</sequence>
<evidence type="ECO:0000259" key="8">
    <source>
        <dbReference type="PROSITE" id="PS50902"/>
    </source>
</evidence>
<keyword evidence="10" id="KW-1185">Reference proteome</keyword>
<keyword evidence="5" id="KW-0285">Flavoprotein</keyword>
<evidence type="ECO:0000256" key="4">
    <source>
        <dbReference type="ARBA" id="ARBA00022448"/>
    </source>
</evidence>
<proteinExistence type="inferred from homology"/>
<keyword evidence="4" id="KW-0813">Transport</keyword>
<gene>
    <name evidence="9" type="ORF">SAMN04488123_102378</name>
</gene>
<dbReference type="InterPro" id="IPR029039">
    <property type="entry name" value="Flavoprotein-like_sf"/>
</dbReference>
<evidence type="ECO:0000256" key="5">
    <source>
        <dbReference type="ARBA" id="ARBA00022630"/>
    </source>
</evidence>
<dbReference type="Pfam" id="PF00258">
    <property type="entry name" value="Flavodoxin_1"/>
    <property type="match status" value="1"/>
</dbReference>
<evidence type="ECO:0000313" key="10">
    <source>
        <dbReference type="Proteomes" id="UP000198853"/>
    </source>
</evidence>
<dbReference type="PROSITE" id="PS50902">
    <property type="entry name" value="FLAVODOXIN_LIKE"/>
    <property type="match status" value="1"/>
</dbReference>
<dbReference type="InterPro" id="IPR050619">
    <property type="entry name" value="Flavodoxin"/>
</dbReference>
<evidence type="ECO:0000256" key="2">
    <source>
        <dbReference type="ARBA" id="ARBA00003297"/>
    </source>
</evidence>
<dbReference type="GO" id="GO:0016651">
    <property type="term" value="F:oxidoreductase activity, acting on NAD(P)H"/>
    <property type="evidence" value="ECO:0007669"/>
    <property type="project" value="UniProtKB-ARBA"/>
</dbReference>
<dbReference type="GO" id="GO:0009055">
    <property type="term" value="F:electron transfer activity"/>
    <property type="evidence" value="ECO:0007669"/>
    <property type="project" value="InterPro"/>
</dbReference>
<dbReference type="RefSeq" id="WP_090396259.1">
    <property type="nucleotide sequence ID" value="NZ_FNEN01000002.1"/>
</dbReference>
<evidence type="ECO:0000256" key="1">
    <source>
        <dbReference type="ARBA" id="ARBA00001917"/>
    </source>
</evidence>
<keyword evidence="6" id="KW-0288">FMN</keyword>
<dbReference type="Gene3D" id="3.40.50.360">
    <property type="match status" value="1"/>
</dbReference>
<dbReference type="EMBL" id="FNEN01000002">
    <property type="protein sequence ID" value="SDI48360.1"/>
    <property type="molecule type" value="Genomic_DNA"/>
</dbReference>
<dbReference type="SUPFAM" id="SSF52218">
    <property type="entry name" value="Flavoproteins"/>
    <property type="match status" value="1"/>
</dbReference>
<dbReference type="InterPro" id="IPR008254">
    <property type="entry name" value="Flavodoxin/NO_synth"/>
</dbReference>
<protein>
    <submittedName>
        <fullName evidence="9">Ribonucleotide reductase-associated flavodoxin, putative</fullName>
    </submittedName>
</protein>
<comment type="function">
    <text evidence="2">Low-potential electron donor to a number of redox enzymes.</text>
</comment>
<accession>A0A1G8KZQ0</accession>
<dbReference type="Proteomes" id="UP000198853">
    <property type="component" value="Unassembled WGS sequence"/>
</dbReference>
<name>A0A1G8KZQ0_9BACI</name>
<dbReference type="AlphaFoldDB" id="A0A1G8KZQ0"/>